<protein>
    <submittedName>
        <fullName evidence="2">Uncharacterized protein</fullName>
    </submittedName>
</protein>
<sequence length="269" mass="29462">MAANAHSPRLSLHRRGSVDQLFELVEGLDDNQIHSLLEEFNNTVTSNVPVSHGIDLFEHPAPITKAKTTPARSNSIRKSFNKLPRLFTRTPSKRTVSAPIARPKTGLPPTAKHYRRISRPVLPTLSNGPDLDALLSAYLSPAPPSLSSPKTISPSRSISSSSTLSLETEDSGVDLLAPLVFGRPQREASPMGYSLNLDITDLPAICHHNNHTLDRSTPLVAVLFQLLHQMVPSTWDSSLASEQEIRNLETLDPQSEGQSWDLKSVYMAA</sequence>
<feature type="compositionally biased region" description="Low complexity" evidence="1">
    <location>
        <begin position="147"/>
        <end position="165"/>
    </location>
</feature>
<feature type="region of interest" description="Disordered" evidence="1">
    <location>
        <begin position="145"/>
        <end position="165"/>
    </location>
</feature>
<keyword evidence="3" id="KW-1185">Reference proteome</keyword>
<reference evidence="2 3" key="1">
    <citation type="submission" date="2024-04" db="EMBL/GenBank/DDBJ databases">
        <title>Complete genome sequence of Fusarium acuminatum.</title>
        <authorList>
            <person name="Lan B."/>
        </authorList>
    </citation>
    <scope>NUCLEOTIDE SEQUENCE [LARGE SCALE GENOMIC DNA]</scope>
    <source>
        <strain evidence="2">1A</strain>
    </source>
</reference>
<dbReference type="Proteomes" id="UP001489902">
    <property type="component" value="Chromosome 1"/>
</dbReference>
<evidence type="ECO:0000313" key="3">
    <source>
        <dbReference type="Proteomes" id="UP001489902"/>
    </source>
</evidence>
<gene>
    <name evidence="2" type="ORF">QYS62_002872</name>
</gene>
<evidence type="ECO:0000256" key="1">
    <source>
        <dbReference type="SAM" id="MobiDB-lite"/>
    </source>
</evidence>
<proteinExistence type="predicted"/>
<dbReference type="EMBL" id="CP151260">
    <property type="protein sequence ID" value="WZH41911.1"/>
    <property type="molecule type" value="Genomic_DNA"/>
</dbReference>
<evidence type="ECO:0000313" key="2">
    <source>
        <dbReference type="EMBL" id="WZH41911.1"/>
    </source>
</evidence>
<name>A0ABZ2WMG7_9HYPO</name>
<accession>A0ABZ2WMG7</accession>
<organism evidence="2 3">
    <name type="scientific">Fusarium acuminatum</name>
    <dbReference type="NCBI Taxonomy" id="5515"/>
    <lineage>
        <taxon>Eukaryota</taxon>
        <taxon>Fungi</taxon>
        <taxon>Dikarya</taxon>
        <taxon>Ascomycota</taxon>
        <taxon>Pezizomycotina</taxon>
        <taxon>Sordariomycetes</taxon>
        <taxon>Hypocreomycetidae</taxon>
        <taxon>Hypocreales</taxon>
        <taxon>Nectriaceae</taxon>
        <taxon>Fusarium</taxon>
        <taxon>Fusarium tricinctum species complex</taxon>
    </lineage>
</organism>